<accession>D5E529</accession>
<evidence type="ECO:0000256" key="1">
    <source>
        <dbReference type="ARBA" id="ARBA00022490"/>
    </source>
</evidence>
<keyword evidence="3 5" id="KW-0540">Nuclease</keyword>
<evidence type="ECO:0000313" key="7">
    <source>
        <dbReference type="EMBL" id="ADE19695.1"/>
    </source>
</evidence>
<dbReference type="EC" id="3.1.-.-" evidence="5"/>
<dbReference type="STRING" id="512564.MCRO_0218"/>
<reference evidence="8" key="1">
    <citation type="submission" date="2010-03" db="EMBL/GenBank/DDBJ databases">
        <title>The complete genome of Mycoplasma crocodyli MP145.</title>
        <authorList>
            <person name="Glass J.I."/>
            <person name="Durkin A.S."/>
            <person name="Hostetler J."/>
            <person name="Jackson J."/>
            <person name="Johnson J."/>
            <person name="May M.A."/>
            <person name="Paralanov V."/>
            <person name="Radune D."/>
            <person name="Szczypinski B."/>
            <person name="Brown D.R."/>
        </authorList>
    </citation>
    <scope>NUCLEOTIDE SEQUENCE [LARGE SCALE GENOMIC DNA]</scope>
    <source>
        <strain evidence="8">ATCC 51981 / MP145</strain>
    </source>
</reference>
<dbReference type="InterPro" id="IPR006641">
    <property type="entry name" value="YqgF/RNaseH-like_dom"/>
</dbReference>
<keyword evidence="1 5" id="KW-0963">Cytoplasm</keyword>
<keyword evidence="8" id="KW-1185">Reference proteome</keyword>
<dbReference type="NCBIfam" id="TIGR00250">
    <property type="entry name" value="RNAse_H_YqgF"/>
    <property type="match status" value="1"/>
</dbReference>
<dbReference type="Gene3D" id="3.30.420.140">
    <property type="entry name" value="YqgF/RNase H-like domain"/>
    <property type="match status" value="1"/>
</dbReference>
<keyword evidence="2 5" id="KW-0690">Ribosome biogenesis</keyword>
<dbReference type="EMBL" id="CP001991">
    <property type="protein sequence ID" value="ADE19695.1"/>
    <property type="molecule type" value="Genomic_DNA"/>
</dbReference>
<sequence>MRKLALDLGSRTCGFAISDELEVIAIGLDNFRFFEDDYEAVKNEVLRYMKEYKIDGIILGYPKKNDGSKSDSTYRVENFKDLLSKFIDIPIIYVDEQYSTKNAEKILIALGLTRQKRKNFKDKLAAQLILEDYLNYYRR</sequence>
<dbReference type="SMART" id="SM00732">
    <property type="entry name" value="YqgFc"/>
    <property type="match status" value="1"/>
</dbReference>
<dbReference type="InterPro" id="IPR012337">
    <property type="entry name" value="RNaseH-like_sf"/>
</dbReference>
<protein>
    <recommendedName>
        <fullName evidence="5">Putative pre-16S rRNA nuclease</fullName>
        <ecNumber evidence="5">3.1.-.-</ecNumber>
    </recommendedName>
</protein>
<dbReference type="KEGG" id="mcd:MCRO_0218"/>
<dbReference type="PANTHER" id="PTHR33317:SF4">
    <property type="entry name" value="POLYNUCLEOTIDYL TRANSFERASE, RIBONUCLEASE H-LIKE SUPERFAMILY PROTEIN"/>
    <property type="match status" value="1"/>
</dbReference>
<dbReference type="AlphaFoldDB" id="D5E529"/>
<dbReference type="Proteomes" id="UP000001845">
    <property type="component" value="Chromosome"/>
</dbReference>
<dbReference type="GO" id="GO:0005829">
    <property type="term" value="C:cytosol"/>
    <property type="evidence" value="ECO:0007669"/>
    <property type="project" value="TreeGrafter"/>
</dbReference>
<evidence type="ECO:0000259" key="6">
    <source>
        <dbReference type="SMART" id="SM00732"/>
    </source>
</evidence>
<evidence type="ECO:0000256" key="3">
    <source>
        <dbReference type="ARBA" id="ARBA00022722"/>
    </source>
</evidence>
<dbReference type="GO" id="GO:0004518">
    <property type="term" value="F:nuclease activity"/>
    <property type="evidence" value="ECO:0007669"/>
    <property type="project" value="UniProtKB-KW"/>
</dbReference>
<comment type="similarity">
    <text evidence="5">Belongs to the YqgF HJR family.</text>
</comment>
<comment type="function">
    <text evidence="5">Could be a nuclease involved in processing of the 5'-end of pre-16S rRNA.</text>
</comment>
<dbReference type="SUPFAM" id="SSF53098">
    <property type="entry name" value="Ribonuclease H-like"/>
    <property type="match status" value="1"/>
</dbReference>
<evidence type="ECO:0000313" key="8">
    <source>
        <dbReference type="Proteomes" id="UP000001845"/>
    </source>
</evidence>
<comment type="subcellular location">
    <subcellularLocation>
        <location evidence="5">Cytoplasm</location>
    </subcellularLocation>
</comment>
<keyword evidence="4 5" id="KW-0378">Hydrolase</keyword>
<dbReference type="InterPro" id="IPR005227">
    <property type="entry name" value="YqgF"/>
</dbReference>
<dbReference type="HAMAP" id="MF_00651">
    <property type="entry name" value="Nuclease_YqgF"/>
    <property type="match status" value="1"/>
</dbReference>
<evidence type="ECO:0000256" key="5">
    <source>
        <dbReference type="HAMAP-Rule" id="MF_00651"/>
    </source>
</evidence>
<dbReference type="InterPro" id="IPR037027">
    <property type="entry name" value="YqgF/RNaseH-like_dom_sf"/>
</dbReference>
<dbReference type="HOGENOM" id="CLU_098240_2_2_14"/>
<evidence type="ECO:0000256" key="2">
    <source>
        <dbReference type="ARBA" id="ARBA00022517"/>
    </source>
</evidence>
<dbReference type="CDD" id="cd16964">
    <property type="entry name" value="YqgF"/>
    <property type="match status" value="1"/>
</dbReference>
<dbReference type="PANTHER" id="PTHR33317">
    <property type="entry name" value="POLYNUCLEOTIDYL TRANSFERASE, RIBONUCLEASE H-LIKE SUPERFAMILY PROTEIN"/>
    <property type="match status" value="1"/>
</dbReference>
<dbReference type="OrthoDB" id="9796140at2"/>
<organism evidence="7 8">
    <name type="scientific">Mycoplasma crocodyli (strain ATCC 51981 / MP145)</name>
    <dbReference type="NCBI Taxonomy" id="512564"/>
    <lineage>
        <taxon>Bacteria</taxon>
        <taxon>Bacillati</taxon>
        <taxon>Mycoplasmatota</taxon>
        <taxon>Mollicutes</taxon>
        <taxon>Mycoplasmataceae</taxon>
        <taxon>Mycoplasma</taxon>
    </lineage>
</organism>
<feature type="domain" description="YqgF/RNase H-like" evidence="6">
    <location>
        <begin position="1"/>
        <end position="103"/>
    </location>
</feature>
<gene>
    <name evidence="7" type="ordered locus">MCRO_0218</name>
</gene>
<dbReference type="GO" id="GO:0016788">
    <property type="term" value="F:hydrolase activity, acting on ester bonds"/>
    <property type="evidence" value="ECO:0007669"/>
    <property type="project" value="UniProtKB-UniRule"/>
</dbReference>
<proteinExistence type="inferred from homology"/>
<name>D5E529_MYCCM</name>
<dbReference type="RefSeq" id="WP_013054471.1">
    <property type="nucleotide sequence ID" value="NC_014014.1"/>
</dbReference>
<reference key="2">
    <citation type="submission" date="2010-03" db="EMBL/GenBank/DDBJ databases">
        <authorList>
            <person name="Ma Z."/>
            <person name="Wang X."/>
            <person name="Liu H."/>
        </authorList>
    </citation>
    <scope>NUCLEOTIDE SEQUENCE</scope>
    <source>
        <strain>MP145</strain>
    </source>
</reference>
<dbReference type="Pfam" id="PF03652">
    <property type="entry name" value="RuvX"/>
    <property type="match status" value="1"/>
</dbReference>
<evidence type="ECO:0000256" key="4">
    <source>
        <dbReference type="ARBA" id="ARBA00022801"/>
    </source>
</evidence>
<reference evidence="7 8" key="3">
    <citation type="journal article" date="2011" name="J. Bacteriol.">
        <title>Genome sequences of Mycoplasma alligatoris A21JP2T and Mycoplasma crocodyli MP145T.</title>
        <authorList>
            <person name="Brown D.R."/>
            <person name="Farmerie W.G."/>
            <person name="May M."/>
            <person name="Benders G.A."/>
            <person name="Durkin A.S."/>
            <person name="Hlavinka K."/>
            <person name="Hostetler J."/>
            <person name="Jackson J."/>
            <person name="Johnson J."/>
            <person name="Miller R.H."/>
            <person name="Paralanov V."/>
            <person name="Radune D."/>
            <person name="Szczypinski B."/>
            <person name="Glass J.I."/>
        </authorList>
    </citation>
    <scope>NUCLEOTIDE SEQUENCE [LARGE SCALE GENOMIC DNA]</scope>
    <source>
        <strain evidence="8">ATCC 51981 / MP145</strain>
    </source>
</reference>
<dbReference type="eggNOG" id="COG0816">
    <property type="taxonomic scope" value="Bacteria"/>
</dbReference>
<dbReference type="GO" id="GO:0000967">
    <property type="term" value="P:rRNA 5'-end processing"/>
    <property type="evidence" value="ECO:0007669"/>
    <property type="project" value="UniProtKB-UniRule"/>
</dbReference>